<dbReference type="InterPro" id="IPR024968">
    <property type="entry name" value="SlpA_C_lactobacillus"/>
</dbReference>
<name>A0A5P0ZHQ9_9LACO</name>
<dbReference type="RefSeq" id="WP_153383090.1">
    <property type="nucleotide sequence ID" value="NZ_VDFM01000006.1"/>
</dbReference>
<dbReference type="EMBL" id="VDFM01000006">
    <property type="protein sequence ID" value="MQS52606.1"/>
    <property type="molecule type" value="Genomic_DNA"/>
</dbReference>
<evidence type="ECO:0000259" key="1">
    <source>
        <dbReference type="Pfam" id="PF03217"/>
    </source>
</evidence>
<gene>
    <name evidence="2" type="ORF">FHL02_06190</name>
</gene>
<organism evidence="2 3">
    <name type="scientific">Companilactobacillus mishanensis</name>
    <dbReference type="NCBI Taxonomy" id="2486008"/>
    <lineage>
        <taxon>Bacteria</taxon>
        <taxon>Bacillati</taxon>
        <taxon>Bacillota</taxon>
        <taxon>Bacilli</taxon>
        <taxon>Lactobacillales</taxon>
        <taxon>Lactobacillaceae</taxon>
        <taxon>Companilactobacillus</taxon>
    </lineage>
</organism>
<evidence type="ECO:0000313" key="2">
    <source>
        <dbReference type="EMBL" id="MQS52606.1"/>
    </source>
</evidence>
<feature type="domain" description="S-layer protein C-terminal" evidence="1">
    <location>
        <begin position="396"/>
        <end position="439"/>
    </location>
</feature>
<evidence type="ECO:0000313" key="3">
    <source>
        <dbReference type="Proteomes" id="UP000380386"/>
    </source>
</evidence>
<dbReference type="AlphaFoldDB" id="A0A5P0ZHQ9"/>
<comment type="caution">
    <text evidence="2">The sequence shown here is derived from an EMBL/GenBank/DDBJ whole genome shotgun (WGS) entry which is preliminary data.</text>
</comment>
<feature type="domain" description="S-layer protein C-terminal" evidence="1">
    <location>
        <begin position="325"/>
        <end position="374"/>
    </location>
</feature>
<accession>A0A5P0ZHQ9</accession>
<sequence length="442" mass="48717">MNKVKPITLAGVIFSSLMIGTTITTPVVTFAATLNSQYMEYVDNTIVYSVEGTNHVVTTQRVHGVRGYKWALEIPSGYSLASSQPNYITLDANNSRLFVKLAEADKSHIETKINYIDSDTNQVFQTEILRGHEGQSITLNVPDLYICANPNDSQYTLIKGPTSRDVYVKRAPLAKNEVTNTIHYRIANSTGSYLVTKLVTGKIGERVSVEVPDGYKLKFHESSVYLLQYDGAIQIIDIVKDDNAVSTELTFVEEGTNEVVGHYKLTGSFGQTLNVDYPTGYSPVNDSDSVFTLIKGQANRTILVKASNDGINLSSFKSTVMVKGKQTANLYGKTGELKAFRSLAGNTDWLTDKKATINGQTYYRVSSDEFVKASDVLEYTSSVGTINASSGDVKPLYNSEGKRSTRSVAPNTAWYTDKYAIINGQKMFRISTNEWIKASDIS</sequence>
<dbReference type="Pfam" id="PF03217">
    <property type="entry name" value="SlpA"/>
    <property type="match status" value="2"/>
</dbReference>
<dbReference type="OrthoDB" id="2269930at2"/>
<reference evidence="2 3" key="1">
    <citation type="journal article" date="2019" name="Syst. Appl. Microbiol.">
        <title>Polyphasic characterization of two novel Lactobacillus spp. isolated from blown salami packages: Description of Lactobacillus halodurans sp. nov. and Lactobacillus salsicarnum sp. nov.</title>
        <authorList>
            <person name="Schuster J.A."/>
            <person name="Klingl A."/>
            <person name="Vogel R.F."/>
            <person name="Ehrmann M.A."/>
        </authorList>
    </citation>
    <scope>NUCLEOTIDE SEQUENCE [LARGE SCALE GENOMIC DNA]</scope>
    <source>
        <strain evidence="2 3">TMW 1.2118</strain>
    </source>
</reference>
<protein>
    <recommendedName>
        <fullName evidence="1">S-layer protein C-terminal domain-containing protein</fullName>
    </recommendedName>
</protein>
<dbReference type="Proteomes" id="UP000380386">
    <property type="component" value="Unassembled WGS sequence"/>
</dbReference>
<proteinExistence type="predicted"/>